<accession>L7JTP3</accession>
<keyword evidence="3" id="KW-1185">Reference proteome</keyword>
<protein>
    <submittedName>
        <fullName evidence="2">Uncharacterized protein</fullName>
    </submittedName>
</protein>
<gene>
    <name evidence="2" type="ORF">THOM_2261</name>
</gene>
<feature type="compositionally biased region" description="Basic and acidic residues" evidence="1">
    <location>
        <begin position="677"/>
        <end position="687"/>
    </location>
</feature>
<evidence type="ECO:0000256" key="1">
    <source>
        <dbReference type="SAM" id="MobiDB-lite"/>
    </source>
</evidence>
<dbReference type="AlphaFoldDB" id="L7JTP3"/>
<dbReference type="VEuPathDB" id="MicrosporidiaDB:THOM_2261"/>
<dbReference type="InParanoid" id="L7JTP3"/>
<dbReference type="EMBL" id="JH994023">
    <property type="protein sequence ID" value="ELQ74784.1"/>
    <property type="molecule type" value="Genomic_DNA"/>
</dbReference>
<proteinExistence type="predicted"/>
<dbReference type="OrthoDB" id="6513042at2759"/>
<evidence type="ECO:0000313" key="2">
    <source>
        <dbReference type="EMBL" id="ELQ74784.1"/>
    </source>
</evidence>
<organism evidence="2 3">
    <name type="scientific">Trachipleistophora hominis</name>
    <name type="common">Microsporidian parasite</name>
    <dbReference type="NCBI Taxonomy" id="72359"/>
    <lineage>
        <taxon>Eukaryota</taxon>
        <taxon>Fungi</taxon>
        <taxon>Fungi incertae sedis</taxon>
        <taxon>Microsporidia</taxon>
        <taxon>Pleistophoridae</taxon>
        <taxon>Trachipleistophora</taxon>
    </lineage>
</organism>
<name>L7JTP3_TRAHO</name>
<feature type="region of interest" description="Disordered" evidence="1">
    <location>
        <begin position="677"/>
        <end position="702"/>
    </location>
</feature>
<sequence>MLKILRTQDALDRNDFEEMVAKIVQSQHFWCTDTELSTFLVANIHVFKTRSEIMKKIEKTFDWLNECPECLIAYYKLRETLCRKDNEDILQDLDDVRLFKIIKHSTRIGTTTLTEILTYNWKCLRICELKYNFVQQLKEFYRKENLVFSKMSFSLILLTQCGEPDLLGYVYKIFKYLNKEKLLYLHSGPEEWNYLLEYTGIDERFVPSHSLVAKRDWLMSILIYIGLESTFCTDEIVPIINRIYDQTKDADLKTMCFRVASAYRHRNGSVIKDFDLIFKNIFDDIKAESGKPCTSNVFLRDINLVLISQFRMFCLLRYDQQFYKYYSSKPEYIEAVTSEIVSNCDAIGDFVIFMDRYDFFVQIFSKILDKECTDSKEKKFVEVCMDRFIGNIYRSLRDKNFDVALYHRLFTKWYEISIAATGNRNLFKFFIYLFVFDVEKVLCAYKGSEKLLDVYKLFKKKTLEIFDRNGEPLSDELCFYSLLIKSDFSTYDVQSLVVSENEQHALTHVLKKMNVYFDRFQNFPACFTKMLRIVKKSHLVNYEMYVELFNFLWLGKNSKEILETLAALLPKVRVKCNIRETFLYDLDWIVILEKLDVKLRREVEEFIIAFYSWLRINNIGELPSYKRTRIRNLADYFGIFLINESAKTENNVQPKVKRVKNVPNKFSEEVDSRLEKESATAYKDDTKTHKKKQPTHQQIGPSVARHRNADNQPMVTAEVRTERTKKQNVCANFF</sequence>
<dbReference type="Proteomes" id="UP000011185">
    <property type="component" value="Unassembled WGS sequence"/>
</dbReference>
<dbReference type="HOGENOM" id="CLU_377755_0_0_1"/>
<evidence type="ECO:0000313" key="3">
    <source>
        <dbReference type="Proteomes" id="UP000011185"/>
    </source>
</evidence>
<reference evidence="2 3" key="1">
    <citation type="journal article" date="2012" name="PLoS Pathog.">
        <title>The genome of the obligate intracellular parasite Trachipleistophora hominis: new insights into microsporidian genome dynamics and reductive evolution.</title>
        <authorList>
            <person name="Heinz E."/>
            <person name="Williams T.A."/>
            <person name="Nakjang S."/>
            <person name="Noel C.J."/>
            <person name="Swan D.C."/>
            <person name="Goldberg A.V."/>
            <person name="Harris S.R."/>
            <person name="Weinmaier T."/>
            <person name="Markert S."/>
            <person name="Becher D."/>
            <person name="Bernhardt J."/>
            <person name="Dagan T."/>
            <person name="Hacker C."/>
            <person name="Lucocq J.M."/>
            <person name="Schweder T."/>
            <person name="Rattei T."/>
            <person name="Hall N."/>
            <person name="Hirt R.P."/>
            <person name="Embley T.M."/>
        </authorList>
    </citation>
    <scope>NUCLEOTIDE SEQUENCE [LARGE SCALE GENOMIC DNA]</scope>
</reference>
<dbReference type="STRING" id="72359.L7JTP3"/>